<proteinExistence type="predicted"/>
<organism evidence="2 3">
    <name type="scientific">Schaalia odontolytica F0309</name>
    <dbReference type="NCBI Taxonomy" id="649742"/>
    <lineage>
        <taxon>Bacteria</taxon>
        <taxon>Bacillati</taxon>
        <taxon>Actinomycetota</taxon>
        <taxon>Actinomycetes</taxon>
        <taxon>Actinomycetales</taxon>
        <taxon>Actinomycetaceae</taxon>
        <taxon>Schaalia</taxon>
    </lineage>
</organism>
<evidence type="ECO:0000313" key="2">
    <source>
        <dbReference type="EMBL" id="EFF78865.1"/>
    </source>
</evidence>
<gene>
    <name evidence="2" type="ORF">HMPREF0970_02207</name>
</gene>
<protein>
    <submittedName>
        <fullName evidence="2">Uncharacterized protein</fullName>
    </submittedName>
</protein>
<dbReference type="EMBL" id="ACYT02000079">
    <property type="protein sequence ID" value="EFF78865.1"/>
    <property type="molecule type" value="Genomic_DNA"/>
</dbReference>
<dbReference type="HOGENOM" id="CLU_3246075_0_0_11"/>
<feature type="compositionally biased region" description="Basic and acidic residues" evidence="1">
    <location>
        <begin position="17"/>
        <end position="26"/>
    </location>
</feature>
<feature type="region of interest" description="Disordered" evidence="1">
    <location>
        <begin position="1"/>
        <end position="42"/>
    </location>
</feature>
<dbReference type="Proteomes" id="UP000003150">
    <property type="component" value="Unassembled WGS sequence"/>
</dbReference>
<evidence type="ECO:0000313" key="3">
    <source>
        <dbReference type="Proteomes" id="UP000003150"/>
    </source>
</evidence>
<name>D4U1V4_9ACTO</name>
<dbReference type="AlphaFoldDB" id="D4U1V4"/>
<accession>D4U1V4</accession>
<evidence type="ECO:0000256" key="1">
    <source>
        <dbReference type="SAM" id="MobiDB-lite"/>
    </source>
</evidence>
<reference evidence="2 3" key="1">
    <citation type="submission" date="2009-10" db="EMBL/GenBank/DDBJ databases">
        <authorList>
            <person name="Weinstock G."/>
            <person name="Sodergren E."/>
            <person name="Clifton S."/>
            <person name="Fulton L."/>
            <person name="Fulton B."/>
            <person name="Courtney L."/>
            <person name="Fronick C."/>
            <person name="Harrison M."/>
            <person name="Strong C."/>
            <person name="Farmer C."/>
            <person name="Delahaunty K."/>
            <person name="Markovic C."/>
            <person name="Hall O."/>
            <person name="Minx P."/>
            <person name="Tomlinson C."/>
            <person name="Mitreva M."/>
            <person name="Nelson J."/>
            <person name="Hou S."/>
            <person name="Wollam A."/>
            <person name="Pepin K.H."/>
            <person name="Johnson M."/>
            <person name="Bhonagiri V."/>
            <person name="Nash W.E."/>
            <person name="Warren W."/>
            <person name="Chinwalla A."/>
            <person name="Mardis E.R."/>
            <person name="Wilson R.K."/>
        </authorList>
    </citation>
    <scope>NUCLEOTIDE SEQUENCE [LARGE SCALE GENOMIC DNA]</scope>
    <source>
        <strain evidence="2 3">F0309</strain>
    </source>
</reference>
<comment type="caution">
    <text evidence="2">The sequence shown here is derived from an EMBL/GenBank/DDBJ whole genome shotgun (WGS) entry which is preliminary data.</text>
</comment>
<sequence>MRGGAGVRAGVRGRPRQRTDTRDRCARLFTVEPFPPRRTAAR</sequence>